<organism evidence="1 2">
    <name type="scientific">Cinara cedri</name>
    <dbReference type="NCBI Taxonomy" id="506608"/>
    <lineage>
        <taxon>Eukaryota</taxon>
        <taxon>Metazoa</taxon>
        <taxon>Ecdysozoa</taxon>
        <taxon>Arthropoda</taxon>
        <taxon>Hexapoda</taxon>
        <taxon>Insecta</taxon>
        <taxon>Pterygota</taxon>
        <taxon>Neoptera</taxon>
        <taxon>Paraneoptera</taxon>
        <taxon>Hemiptera</taxon>
        <taxon>Sternorrhyncha</taxon>
        <taxon>Aphidomorpha</taxon>
        <taxon>Aphidoidea</taxon>
        <taxon>Aphididae</taxon>
        <taxon>Lachninae</taxon>
        <taxon>Cinara</taxon>
    </lineage>
</organism>
<keyword evidence="2" id="KW-1185">Reference proteome</keyword>
<dbReference type="OrthoDB" id="1738325at2759"/>
<proteinExistence type="predicted"/>
<sequence length="128" mass="14498">MSNKQSCVALAAEACLPCASLAITYWRRSPPRMPPSLRDTRRGSLCNNIIFTYCARLVLNWILAVGTGDTTSLATLVKPPLAWGEGFVEIYQESCPLEGETKKKKYQNWIKKIFLMNNYVKYNLSKCK</sequence>
<reference evidence="1 2" key="1">
    <citation type="submission" date="2019-08" db="EMBL/GenBank/DDBJ databases">
        <authorList>
            <person name="Alioto T."/>
            <person name="Alioto T."/>
            <person name="Gomez Garrido J."/>
        </authorList>
    </citation>
    <scope>NUCLEOTIDE SEQUENCE [LARGE SCALE GENOMIC DNA]</scope>
</reference>
<evidence type="ECO:0000313" key="2">
    <source>
        <dbReference type="Proteomes" id="UP000325440"/>
    </source>
</evidence>
<dbReference type="AlphaFoldDB" id="A0A5E4MQJ3"/>
<evidence type="ECO:0000313" key="1">
    <source>
        <dbReference type="EMBL" id="VVC33764.1"/>
    </source>
</evidence>
<gene>
    <name evidence="1" type="ORF">CINCED_3A004416</name>
</gene>
<dbReference type="EMBL" id="CABPRJ010000974">
    <property type="protein sequence ID" value="VVC33764.1"/>
    <property type="molecule type" value="Genomic_DNA"/>
</dbReference>
<protein>
    <submittedName>
        <fullName evidence="1">Uncharacterized protein</fullName>
    </submittedName>
</protein>
<accession>A0A5E4MQJ3</accession>
<dbReference type="Proteomes" id="UP000325440">
    <property type="component" value="Unassembled WGS sequence"/>
</dbReference>
<name>A0A5E4MQJ3_9HEMI</name>